<proteinExistence type="predicted"/>
<feature type="region of interest" description="Disordered" evidence="1">
    <location>
        <begin position="60"/>
        <end position="103"/>
    </location>
</feature>
<accession>A0ABQ9A229</accession>
<dbReference type="EMBL" id="JAPFFI010000023">
    <property type="protein sequence ID" value="KAJ6321979.1"/>
    <property type="molecule type" value="Genomic_DNA"/>
</dbReference>
<keyword evidence="3" id="KW-1185">Reference proteome</keyword>
<evidence type="ECO:0000313" key="2">
    <source>
        <dbReference type="EMBL" id="KAJ6321979.1"/>
    </source>
</evidence>
<dbReference type="Proteomes" id="UP001141253">
    <property type="component" value="Chromosome 8"/>
</dbReference>
<reference evidence="2" key="2">
    <citation type="journal article" date="2023" name="Int. J. Mol. Sci.">
        <title>De Novo Assembly and Annotation of 11 Diverse Shrub Willow (Salix) Genomes Reveals Novel Gene Organization in Sex-Linked Regions.</title>
        <authorList>
            <person name="Hyden B."/>
            <person name="Feng K."/>
            <person name="Yates T.B."/>
            <person name="Jawdy S."/>
            <person name="Cereghino C."/>
            <person name="Smart L.B."/>
            <person name="Muchero W."/>
        </authorList>
    </citation>
    <scope>NUCLEOTIDE SEQUENCE</scope>
    <source>
        <tissue evidence="2">Shoot tip</tissue>
    </source>
</reference>
<evidence type="ECO:0000256" key="1">
    <source>
        <dbReference type="SAM" id="MobiDB-lite"/>
    </source>
</evidence>
<protein>
    <submittedName>
        <fullName evidence="2">Uncharacterized protein</fullName>
    </submittedName>
</protein>
<sequence>MSGTERGSLCLGCERKRVKPWVEEDCGNARQLVEKKRERENEESGEIRLRLLWAANEEKKNGKRKEWGYGEQVGESGDGEESEGEGERGSPERGPSFNFAGIS</sequence>
<comment type="caution">
    <text evidence="2">The sequence shown here is derived from an EMBL/GenBank/DDBJ whole genome shotgun (WGS) entry which is preliminary data.</text>
</comment>
<name>A0ABQ9A229_9ROSI</name>
<evidence type="ECO:0000313" key="3">
    <source>
        <dbReference type="Proteomes" id="UP001141253"/>
    </source>
</evidence>
<gene>
    <name evidence="2" type="ORF">OIU77_011960</name>
</gene>
<reference evidence="2" key="1">
    <citation type="submission" date="2022-10" db="EMBL/GenBank/DDBJ databases">
        <authorList>
            <person name="Hyden B.L."/>
            <person name="Feng K."/>
            <person name="Yates T."/>
            <person name="Jawdy S."/>
            <person name="Smart L.B."/>
            <person name="Muchero W."/>
        </authorList>
    </citation>
    <scope>NUCLEOTIDE SEQUENCE</scope>
    <source>
        <tissue evidence="2">Shoot tip</tissue>
    </source>
</reference>
<organism evidence="2 3">
    <name type="scientific">Salix suchowensis</name>
    <dbReference type="NCBI Taxonomy" id="1278906"/>
    <lineage>
        <taxon>Eukaryota</taxon>
        <taxon>Viridiplantae</taxon>
        <taxon>Streptophyta</taxon>
        <taxon>Embryophyta</taxon>
        <taxon>Tracheophyta</taxon>
        <taxon>Spermatophyta</taxon>
        <taxon>Magnoliopsida</taxon>
        <taxon>eudicotyledons</taxon>
        <taxon>Gunneridae</taxon>
        <taxon>Pentapetalae</taxon>
        <taxon>rosids</taxon>
        <taxon>fabids</taxon>
        <taxon>Malpighiales</taxon>
        <taxon>Salicaceae</taxon>
        <taxon>Saliceae</taxon>
        <taxon>Salix</taxon>
    </lineage>
</organism>